<dbReference type="Proteomes" id="UP000051952">
    <property type="component" value="Unassembled WGS sequence"/>
</dbReference>
<feature type="compositionally biased region" description="Acidic residues" evidence="1">
    <location>
        <begin position="66"/>
        <end position="93"/>
    </location>
</feature>
<dbReference type="AlphaFoldDB" id="A0A0S4IUA4"/>
<organism evidence="2 3">
    <name type="scientific">Bodo saltans</name>
    <name type="common">Flagellated protozoan</name>
    <dbReference type="NCBI Taxonomy" id="75058"/>
    <lineage>
        <taxon>Eukaryota</taxon>
        <taxon>Discoba</taxon>
        <taxon>Euglenozoa</taxon>
        <taxon>Kinetoplastea</taxon>
        <taxon>Metakinetoplastina</taxon>
        <taxon>Eubodonida</taxon>
        <taxon>Bodonidae</taxon>
        <taxon>Bodo</taxon>
    </lineage>
</organism>
<evidence type="ECO:0000313" key="2">
    <source>
        <dbReference type="EMBL" id="CUF95410.1"/>
    </source>
</evidence>
<accession>A0A0S4IUA4</accession>
<keyword evidence="3" id="KW-1185">Reference proteome</keyword>
<sequence>MTEEYNTASSYQSAASREVDVVVNTSNLSIGGGALEEPSFSTTSLVSTDTSSHPSHSVSNSVNYLGDDESAADEVFEEDGEEDDYEEDDELVDVTDRRRSSKRHSATSCRKWDADVDEQCSTTAAARAASSYEYLCVWKHSEPTWESRPCIEEMGFVRWCERMDELKKPDNQGKPLSVTHVVRGNGPAAALAVAGSSTGNKIDVFPGQLIEQLGSLRIFLNMTQGDLKNYKVLRYAAVGSTKLERAFFQLWHLKDSRARPDLCYVVVDVDALHDMWAKGIRSNAKKLQENFPAPHDQYLWCCAFPEAPLTAAASGGPVALCLCAAQTKKPFLDSSWDVYSRKNGWFPMPFDSTKIVPLVVYDVRPAYVLEGMDVLLSKEPRDMESFTKLVEGLPKVETKKAERASQQRR</sequence>
<reference evidence="3" key="1">
    <citation type="submission" date="2015-09" db="EMBL/GenBank/DDBJ databases">
        <authorList>
            <consortium name="Pathogen Informatics"/>
        </authorList>
    </citation>
    <scope>NUCLEOTIDE SEQUENCE [LARGE SCALE GENOMIC DNA]</scope>
    <source>
        <strain evidence="3">Lake Konstanz</strain>
    </source>
</reference>
<evidence type="ECO:0000256" key="1">
    <source>
        <dbReference type="SAM" id="MobiDB-lite"/>
    </source>
</evidence>
<evidence type="ECO:0000313" key="3">
    <source>
        <dbReference type="Proteomes" id="UP000051952"/>
    </source>
</evidence>
<protein>
    <submittedName>
        <fullName evidence="2">Uncharacterized protein</fullName>
    </submittedName>
</protein>
<feature type="region of interest" description="Disordered" evidence="1">
    <location>
        <begin position="30"/>
        <end position="107"/>
    </location>
</feature>
<gene>
    <name evidence="2" type="ORF">BSAL_04245</name>
</gene>
<dbReference type="EMBL" id="CYKH01000459">
    <property type="protein sequence ID" value="CUF95410.1"/>
    <property type="molecule type" value="Genomic_DNA"/>
</dbReference>
<dbReference type="VEuPathDB" id="TriTrypDB:BSAL_04245"/>
<proteinExistence type="predicted"/>
<name>A0A0S4IUA4_BODSA</name>
<feature type="compositionally biased region" description="Low complexity" evidence="1">
    <location>
        <begin position="39"/>
        <end position="63"/>
    </location>
</feature>